<dbReference type="InterPro" id="IPR008394">
    <property type="entry name" value="AfaD"/>
</dbReference>
<dbReference type="AlphaFoldDB" id="A0A2W6PAQ3"/>
<protein>
    <submittedName>
        <fullName evidence="2">Adhesin</fullName>
    </submittedName>
</protein>
<proteinExistence type="predicted"/>
<reference evidence="2 3" key="1">
    <citation type="submission" date="2018-06" db="EMBL/GenBank/DDBJ databases">
        <title>Draft genome sequence of mcr-1-harboring Escherichia coli isolated from wound infection of a hospitalized patient, in Bolivia.</title>
        <authorList>
            <person name="Munoz M.E."/>
            <person name="Moura Q."/>
            <person name="Ventura P.R.M."/>
            <person name="Bustos L.R."/>
            <person name="Ovando B.G."/>
            <person name="Terrazas D.I.V."/>
            <person name="Yarhui N.B."/>
            <person name="Cerdeira L."/>
            <person name="Lincopan N."/>
        </authorList>
    </citation>
    <scope>NUCLEOTIDE SEQUENCE [LARGE SCALE GENOMIC DNA]</scope>
    <source>
        <strain evidence="2 3">EcMLT</strain>
    </source>
</reference>
<organism evidence="2 3">
    <name type="scientific">Escherichia coli</name>
    <dbReference type="NCBI Taxonomy" id="562"/>
    <lineage>
        <taxon>Bacteria</taxon>
        <taxon>Pseudomonadati</taxon>
        <taxon>Pseudomonadota</taxon>
        <taxon>Gammaproteobacteria</taxon>
        <taxon>Enterobacterales</taxon>
        <taxon>Enterobacteriaceae</taxon>
        <taxon>Escherichia</taxon>
    </lineage>
</organism>
<dbReference type="CDD" id="cd18776">
    <property type="entry name" value="AfaD-like"/>
    <property type="match status" value="1"/>
</dbReference>
<dbReference type="Proteomes" id="UP000249482">
    <property type="component" value="Unassembled WGS sequence"/>
</dbReference>
<accession>A0A2W6PAQ3</accession>
<dbReference type="EMBL" id="QKWZ01000515">
    <property type="protein sequence ID" value="PZT65115.1"/>
    <property type="molecule type" value="Genomic_DNA"/>
</dbReference>
<evidence type="ECO:0000313" key="2">
    <source>
        <dbReference type="EMBL" id="PZT65115.1"/>
    </source>
</evidence>
<gene>
    <name evidence="2" type="ORF">DNQ45_18590</name>
</gene>
<name>A0A2W6PAQ3_ECOLX</name>
<dbReference type="SUPFAM" id="SSF49401">
    <property type="entry name" value="Bacterial adhesins"/>
    <property type="match status" value="1"/>
</dbReference>
<dbReference type="Gene3D" id="2.60.40.1570">
    <property type="entry name" value="Dr adhesin"/>
    <property type="match status" value="1"/>
</dbReference>
<dbReference type="InterPro" id="IPR008966">
    <property type="entry name" value="Adhesion_dom_sf"/>
</dbReference>
<dbReference type="RefSeq" id="WP_045133246.1">
    <property type="nucleotide sequence ID" value="NZ_BGPE01000009.1"/>
</dbReference>
<sequence length="140" mass="15335">MNKRILAAVSSTLIIALSGVSQAAELALYPQHNKGGNLVDGVRIAKGRIVCRDAHSGFRIWMNAQKAGERSEYIIKGRTKNQHEIRVRLGGDGWSPSVLKEQYGMARSGTEEGAIFDVLLDGDQYVAPDEYVFSVRGLCL</sequence>
<evidence type="ECO:0000313" key="3">
    <source>
        <dbReference type="Proteomes" id="UP000249482"/>
    </source>
</evidence>
<evidence type="ECO:0000256" key="1">
    <source>
        <dbReference type="ARBA" id="ARBA00022729"/>
    </source>
</evidence>
<keyword evidence="1" id="KW-0732">Signal</keyword>
<comment type="caution">
    <text evidence="2">The sequence shown here is derived from an EMBL/GenBank/DDBJ whole genome shotgun (WGS) entry which is preliminary data.</text>
</comment>
<dbReference type="InterPro" id="IPR037028">
    <property type="entry name" value="Dr_adhesin_sf"/>
</dbReference>
<dbReference type="Pfam" id="PF05775">
    <property type="entry name" value="AfaD"/>
    <property type="match status" value="1"/>
</dbReference>